<feature type="domain" description="DUF1421" evidence="3">
    <location>
        <begin position="535"/>
        <end position="579"/>
    </location>
</feature>
<feature type="region of interest" description="Disordered" evidence="2">
    <location>
        <begin position="244"/>
        <end position="499"/>
    </location>
</feature>
<dbReference type="AlphaFoldDB" id="A0A2C9UIJ0"/>
<feature type="compositionally biased region" description="Polar residues" evidence="2">
    <location>
        <begin position="250"/>
        <end position="259"/>
    </location>
</feature>
<protein>
    <recommendedName>
        <fullName evidence="3">DUF1421 domain-containing protein</fullName>
    </recommendedName>
</protein>
<feature type="region of interest" description="Disordered" evidence="2">
    <location>
        <begin position="1"/>
        <end position="63"/>
    </location>
</feature>
<proteinExistence type="predicted"/>
<keyword evidence="5" id="KW-1185">Reference proteome</keyword>
<dbReference type="PANTHER" id="PTHR31805">
    <property type="entry name" value="RECEPTOR-LIKE KINASE, PUTATIVE (DUF1421)-RELATED"/>
    <property type="match status" value="1"/>
</dbReference>
<reference evidence="5" key="1">
    <citation type="journal article" date="2016" name="Nat. Biotechnol.">
        <title>Sequencing wild and cultivated cassava and related species reveals extensive interspecific hybridization and genetic diversity.</title>
        <authorList>
            <person name="Bredeson J.V."/>
            <person name="Lyons J.B."/>
            <person name="Prochnik S.E."/>
            <person name="Wu G.A."/>
            <person name="Ha C.M."/>
            <person name="Edsinger-Gonzales E."/>
            <person name="Grimwood J."/>
            <person name="Schmutz J."/>
            <person name="Rabbi I.Y."/>
            <person name="Egesi C."/>
            <person name="Nauluvula P."/>
            <person name="Lebot V."/>
            <person name="Ndunguru J."/>
            <person name="Mkamilo G."/>
            <person name="Bart R.S."/>
            <person name="Setter T.L."/>
            <person name="Gleadow R.M."/>
            <person name="Kulakow P."/>
            <person name="Ferguson M.E."/>
            <person name="Rounsley S."/>
            <person name="Rokhsar D.S."/>
        </authorList>
    </citation>
    <scope>NUCLEOTIDE SEQUENCE [LARGE SCALE GENOMIC DNA]</scope>
    <source>
        <strain evidence="5">cv. AM560-2</strain>
    </source>
</reference>
<accession>A0A2C9UIJ0</accession>
<feature type="compositionally biased region" description="Low complexity" evidence="2">
    <location>
        <begin position="383"/>
        <end position="395"/>
    </location>
</feature>
<dbReference type="Gramene" id="Manes.15G166200.6.v8.1">
    <property type="protein sequence ID" value="Manes.15G166200.6.v8.1.CDS"/>
    <property type="gene ID" value="Manes.15G166200.v8.1"/>
</dbReference>
<feature type="coiled-coil region" evidence="1">
    <location>
        <begin position="168"/>
        <end position="195"/>
    </location>
</feature>
<evidence type="ECO:0000313" key="5">
    <source>
        <dbReference type="Proteomes" id="UP000091857"/>
    </source>
</evidence>
<name>A0A2C9UIJ0_MANES</name>
<organism evidence="4 5">
    <name type="scientific">Manihot esculenta</name>
    <name type="common">Cassava</name>
    <name type="synonym">Jatropha manihot</name>
    <dbReference type="NCBI Taxonomy" id="3983"/>
    <lineage>
        <taxon>Eukaryota</taxon>
        <taxon>Viridiplantae</taxon>
        <taxon>Streptophyta</taxon>
        <taxon>Embryophyta</taxon>
        <taxon>Tracheophyta</taxon>
        <taxon>Spermatophyta</taxon>
        <taxon>Magnoliopsida</taxon>
        <taxon>eudicotyledons</taxon>
        <taxon>Gunneridae</taxon>
        <taxon>Pentapetalae</taxon>
        <taxon>rosids</taxon>
        <taxon>fabids</taxon>
        <taxon>Malpighiales</taxon>
        <taxon>Euphorbiaceae</taxon>
        <taxon>Crotonoideae</taxon>
        <taxon>Manihoteae</taxon>
        <taxon>Manihot</taxon>
    </lineage>
</organism>
<dbReference type="Proteomes" id="UP000091857">
    <property type="component" value="Chromosome 15"/>
</dbReference>
<feature type="compositionally biased region" description="Polar residues" evidence="2">
    <location>
        <begin position="354"/>
        <end position="376"/>
    </location>
</feature>
<dbReference type="Gramene" id="Manes.15G166200.2.v8.1">
    <property type="protein sequence ID" value="Manes.15G166200.2.v8.1.CDS"/>
    <property type="gene ID" value="Manes.15G166200.v8.1"/>
</dbReference>
<feature type="compositionally biased region" description="Polar residues" evidence="2">
    <location>
        <begin position="48"/>
        <end position="59"/>
    </location>
</feature>
<keyword evidence="1" id="KW-0175">Coiled coil</keyword>
<feature type="compositionally biased region" description="Pro residues" evidence="2">
    <location>
        <begin position="308"/>
        <end position="332"/>
    </location>
</feature>
<evidence type="ECO:0000259" key="3">
    <source>
        <dbReference type="Pfam" id="PF07223"/>
    </source>
</evidence>
<evidence type="ECO:0000256" key="1">
    <source>
        <dbReference type="SAM" id="Coils"/>
    </source>
</evidence>
<evidence type="ECO:0000256" key="2">
    <source>
        <dbReference type="SAM" id="MobiDB-lite"/>
    </source>
</evidence>
<dbReference type="InterPro" id="IPR010820">
    <property type="entry name" value="DUF1421"/>
</dbReference>
<sequence>MDLTSSSTAHDLVSSSSLKPITSSSSRDFIDLMNPPQDDNQHHHNQQAQYNSNTSSNFGSVGDNGIRKEEIVPSYDFQPIRSVASSLDSSVVSLGAPTASSRVWNSAEFVSNSVRNSAALPIRNYGSLDSIEPAKVIVEKDQNASDVAILSEIDKSMKKYADNLLHILEGVSAQLTQLESRTRRLENSVDDLKLSVGNNHGHTDGKMRQLENILTEVQTGVHLLKEKQEIVEAQLQLAKLQVSKGDRQQSETQNHMGSVQQAAPAPPQSHHQQQAASAPPPSHQQLQQAASAPPPSHQQLPPVTYPQSVPPVPPTVPPPPITQQNLPPPAPLPNQLHQSQIPSVPQREPYYSLPGQTQEPPNPQYQVSPSQQSKPSHTALPHQSYQLAPQQYSQPPQLPPPQSQPSFSLGHHPEEGPYVPTQSYPTSLLQSSSQPASGAPPHGAPVIFEPPSTRPSSGFSAGYGPPSGPIEPYPYGGPTSQYGGNPQMKPQQLSHSGGSGYPQLPTARILPQALPTASGVSDGSGSSGTGNRVPIDDVVDKVTSMGFPREHVRAIVRKLTENGQSVDLNIVLDKLMNGGEVQPPRGWYGR</sequence>
<gene>
    <name evidence="4" type="ORF">MANES_15G166200v8</name>
</gene>
<feature type="compositionally biased region" description="Low complexity" evidence="2">
    <location>
        <begin position="421"/>
        <end position="445"/>
    </location>
</feature>
<comment type="caution">
    <text evidence="4">The sequence shown here is derived from an EMBL/GenBank/DDBJ whole genome shotgun (WGS) entry which is preliminary data.</text>
</comment>
<feature type="compositionally biased region" description="Low complexity" evidence="2">
    <location>
        <begin position="260"/>
        <end position="307"/>
    </location>
</feature>
<feature type="compositionally biased region" description="Polar residues" evidence="2">
    <location>
        <begin position="478"/>
        <end position="496"/>
    </location>
</feature>
<dbReference type="EMBL" id="CM004401">
    <property type="protein sequence ID" value="OAY29710.1"/>
    <property type="molecule type" value="Genomic_DNA"/>
</dbReference>
<feature type="region of interest" description="Disordered" evidence="2">
    <location>
        <begin position="515"/>
        <end position="535"/>
    </location>
</feature>
<feature type="compositionally biased region" description="Low complexity" evidence="2">
    <location>
        <begin position="14"/>
        <end position="26"/>
    </location>
</feature>
<dbReference type="Pfam" id="PF07223">
    <property type="entry name" value="DUF1421"/>
    <property type="match status" value="1"/>
</dbReference>
<evidence type="ECO:0000313" key="4">
    <source>
        <dbReference type="EMBL" id="OAY29710.1"/>
    </source>
</evidence>
<dbReference type="PANTHER" id="PTHR31805:SF14">
    <property type="entry name" value="RECEPTOR-LIKE KINASE, PUTATIVE (DUF1421)-RELATED"/>
    <property type="match status" value="1"/>
</dbReference>